<accession>A0ABN9J996</accession>
<dbReference type="EMBL" id="CATZBU010000012">
    <property type="protein sequence ID" value="CAJ0803646.1"/>
    <property type="molecule type" value="Genomic_DNA"/>
</dbReference>
<dbReference type="Proteomes" id="UP001189813">
    <property type="component" value="Unassembled WGS sequence"/>
</dbReference>
<dbReference type="NCBIfam" id="NF045926">
    <property type="entry name" value="STM2901_fam"/>
    <property type="match status" value="1"/>
</dbReference>
<gene>
    <name evidence="1" type="ORF">LMG19083_03921</name>
</gene>
<keyword evidence="2" id="KW-1185">Reference proteome</keyword>
<dbReference type="InterPro" id="IPR058064">
    <property type="entry name" value="STM2901-like"/>
</dbReference>
<dbReference type="Pfam" id="PF26636">
    <property type="entry name" value="DUF8209"/>
    <property type="match status" value="1"/>
</dbReference>
<comment type="caution">
    <text evidence="1">The sequence shown here is derived from an EMBL/GenBank/DDBJ whole genome shotgun (WGS) entry which is preliminary data.</text>
</comment>
<dbReference type="InterPro" id="IPR058522">
    <property type="entry name" value="DUF8209"/>
</dbReference>
<reference evidence="1 2" key="1">
    <citation type="submission" date="2023-07" db="EMBL/GenBank/DDBJ databases">
        <authorList>
            <person name="Peeters C."/>
        </authorList>
    </citation>
    <scope>NUCLEOTIDE SEQUENCE [LARGE SCALE GENOMIC DNA]</scope>
    <source>
        <strain evidence="1 2">LMG 19083</strain>
    </source>
</reference>
<evidence type="ECO:0008006" key="3">
    <source>
        <dbReference type="Google" id="ProtNLM"/>
    </source>
</evidence>
<evidence type="ECO:0000313" key="2">
    <source>
        <dbReference type="Proteomes" id="UP001189813"/>
    </source>
</evidence>
<protein>
    <recommendedName>
        <fullName evidence="3">Phage membrane protein</fullName>
    </recommendedName>
</protein>
<name>A0ABN9J996_9RALS</name>
<proteinExistence type="predicted"/>
<evidence type="ECO:0000313" key="1">
    <source>
        <dbReference type="EMBL" id="CAJ0803646.1"/>
    </source>
</evidence>
<organism evidence="1 2">
    <name type="scientific">Ralstonia psammae</name>
    <dbReference type="NCBI Taxonomy" id="3058598"/>
    <lineage>
        <taxon>Bacteria</taxon>
        <taxon>Pseudomonadati</taxon>
        <taxon>Pseudomonadota</taxon>
        <taxon>Betaproteobacteria</taxon>
        <taxon>Burkholderiales</taxon>
        <taxon>Burkholderiaceae</taxon>
        <taxon>Ralstonia</taxon>
    </lineage>
</organism>
<sequence>MAEFPETSGVSDYVDNPSRVWNFDFSDTYTTSEGIGTSSRRVQVPVVNLYNYKDLENITREEIFVWVLIDQILVHFIGVDIAAAAAVVAGQPFIPTRAKFGGATKGTSPLSIVSRRAVNKQMPFRLPMITGRSLSTLKISMTKRLGAWGGRTVPIVGWIILAYDVEEIIRHTLVNYNKLAKPGDKLW</sequence>